<comment type="caution">
    <text evidence="5">The sequence shown here is derived from an EMBL/GenBank/DDBJ whole genome shotgun (WGS) entry which is preliminary data.</text>
</comment>
<evidence type="ECO:0000256" key="1">
    <source>
        <dbReference type="ARBA" id="ARBA00033738"/>
    </source>
</evidence>
<reference evidence="6" key="1">
    <citation type="journal article" date="2019" name="Int. J. Syst. Evol. Microbiol.">
        <title>The Global Catalogue of Microorganisms (GCM) 10K type strain sequencing project: providing services to taxonomists for standard genome sequencing and annotation.</title>
        <authorList>
            <consortium name="The Broad Institute Genomics Platform"/>
            <consortium name="The Broad Institute Genome Sequencing Center for Infectious Disease"/>
            <person name="Wu L."/>
            <person name="Ma J."/>
        </authorList>
    </citation>
    <scope>NUCLEOTIDE SEQUENCE [LARGE SCALE GENOMIC DNA]</scope>
    <source>
        <strain evidence="6">JCM 16365</strain>
    </source>
</reference>
<organism evidence="5 6">
    <name type="scientific">Microbacterium binotii</name>
    <dbReference type="NCBI Taxonomy" id="462710"/>
    <lineage>
        <taxon>Bacteria</taxon>
        <taxon>Bacillati</taxon>
        <taxon>Actinomycetota</taxon>
        <taxon>Actinomycetes</taxon>
        <taxon>Micrococcales</taxon>
        <taxon>Microbacteriaceae</taxon>
        <taxon>Microbacterium</taxon>
    </lineage>
</organism>
<dbReference type="NCBIfam" id="NF041155">
    <property type="entry name" value="encap_f1"/>
    <property type="match status" value="1"/>
</dbReference>
<comment type="subcellular location">
    <subcellularLocation>
        <location evidence="1">Encapsulin nanocompartment</location>
    </subcellularLocation>
</comment>
<dbReference type="Pfam" id="PF04454">
    <property type="entry name" value="Linocin_M18"/>
    <property type="match status" value="1"/>
</dbReference>
<dbReference type="PANTHER" id="PTHR37165">
    <property type="entry name" value="PEPTIDASE U56 FAMILY"/>
    <property type="match status" value="1"/>
</dbReference>
<sequence>MDHLYRDLAPITDATWDTLDDEARTRLQPALGARHLVDFVGPLGWQHSATTLGRVGTSFSTPFSGVTGRSRQVLPLAELRADFALSRSELDDDARGAVDTDLTPLDEAAVALASAENVAVFHGWDAAGFVGIIPSSPHAPLSGAGEPGRLAPLVAEAIATLSGAGVGGPYGLAVDTATWTEISGGSDAGGAVLQRHLERVLGGPVAWTPGITGAVVVSLRGGDFILESGQDISLGYTAHSRDAVELYLIESLSFRVATPEAAIAIR</sequence>
<evidence type="ECO:0000313" key="6">
    <source>
        <dbReference type="Proteomes" id="UP001500274"/>
    </source>
</evidence>
<comment type="similarity">
    <text evidence="2">Belongs to the encapsulin family. Family 1 subfamily.</text>
</comment>
<evidence type="ECO:0000256" key="4">
    <source>
        <dbReference type="ARBA" id="ARBA00050023"/>
    </source>
</evidence>
<dbReference type="RefSeq" id="WP_344230267.1">
    <property type="nucleotide sequence ID" value="NZ_BAAARI010000017.1"/>
</dbReference>
<dbReference type="Proteomes" id="UP001500274">
    <property type="component" value="Unassembled WGS sequence"/>
</dbReference>
<protein>
    <recommendedName>
        <fullName evidence="4">Type 1 encapsulin shell protein</fullName>
    </recommendedName>
</protein>
<dbReference type="Gene3D" id="3.30.2320.10">
    <property type="entry name" value="hypothetical protein PF0899 domain"/>
    <property type="match status" value="1"/>
</dbReference>
<keyword evidence="3" id="KW-1284">Encapsulin nanocompartment</keyword>
<gene>
    <name evidence="5" type="ORF">GCM10009862_26600</name>
</gene>
<evidence type="ECO:0000313" key="5">
    <source>
        <dbReference type="EMBL" id="GAA2586227.1"/>
    </source>
</evidence>
<dbReference type="PANTHER" id="PTHR37165:SF1">
    <property type="entry name" value="TYPE 1 ENCAPSULIN SHELL PROTEIN"/>
    <property type="match status" value="1"/>
</dbReference>
<name>A0ABP6BWP6_9MICO</name>
<dbReference type="Gene3D" id="3.30.2400.30">
    <property type="match status" value="1"/>
</dbReference>
<dbReference type="EMBL" id="BAAARI010000017">
    <property type="protein sequence ID" value="GAA2586227.1"/>
    <property type="molecule type" value="Genomic_DNA"/>
</dbReference>
<accession>A0ABP6BWP6</accession>
<evidence type="ECO:0000256" key="3">
    <source>
        <dbReference type="ARBA" id="ARBA00033787"/>
    </source>
</evidence>
<keyword evidence="6" id="KW-1185">Reference proteome</keyword>
<proteinExistence type="inferred from homology"/>
<evidence type="ECO:0000256" key="2">
    <source>
        <dbReference type="ARBA" id="ARBA00033743"/>
    </source>
</evidence>
<dbReference type="InterPro" id="IPR051429">
    <property type="entry name" value="Encapsulin_nc"/>
</dbReference>
<dbReference type="PIRSF" id="PIRSF019254">
    <property type="entry name" value="CFP29"/>
    <property type="match status" value="1"/>
</dbReference>
<dbReference type="InterPro" id="IPR007544">
    <property type="entry name" value="ENCAP"/>
</dbReference>
<dbReference type="SUPFAM" id="SSF56563">
    <property type="entry name" value="Major capsid protein gp5"/>
    <property type="match status" value="1"/>
</dbReference>